<feature type="compositionally biased region" description="Polar residues" evidence="10">
    <location>
        <begin position="50"/>
        <end position="70"/>
    </location>
</feature>
<organism evidence="12 13">
    <name type="scientific">Cyprinus carpio</name>
    <name type="common">Common carp</name>
    <dbReference type="NCBI Taxonomy" id="7962"/>
    <lineage>
        <taxon>Eukaryota</taxon>
        <taxon>Metazoa</taxon>
        <taxon>Chordata</taxon>
        <taxon>Craniata</taxon>
        <taxon>Vertebrata</taxon>
        <taxon>Euteleostomi</taxon>
        <taxon>Actinopterygii</taxon>
        <taxon>Neopterygii</taxon>
        <taxon>Teleostei</taxon>
        <taxon>Ostariophysi</taxon>
        <taxon>Cypriniformes</taxon>
        <taxon>Cyprinidae</taxon>
        <taxon>Cyprininae</taxon>
        <taxon>Cyprinus</taxon>
    </lineage>
</organism>
<feature type="region of interest" description="Disordered" evidence="10">
    <location>
        <begin position="36"/>
        <end position="71"/>
    </location>
</feature>
<protein>
    <recommendedName>
        <fullName evidence="11">BED-type domain-containing protein</fullName>
    </recommendedName>
</protein>
<dbReference type="InterPro" id="IPR052035">
    <property type="entry name" value="ZnF_BED_domain_contain"/>
</dbReference>
<accession>A0A8C1P0A2</accession>
<dbReference type="InterPro" id="IPR036236">
    <property type="entry name" value="Znf_C2H2_sf"/>
</dbReference>
<dbReference type="InterPro" id="IPR003656">
    <property type="entry name" value="Znf_BED"/>
</dbReference>
<dbReference type="AlphaFoldDB" id="A0A8C1P0A2"/>
<dbReference type="InterPro" id="IPR008906">
    <property type="entry name" value="HATC_C_dom"/>
</dbReference>
<evidence type="ECO:0000256" key="2">
    <source>
        <dbReference type="ARBA" id="ARBA00022723"/>
    </source>
</evidence>
<dbReference type="SMART" id="SM00614">
    <property type="entry name" value="ZnF_BED"/>
    <property type="match status" value="1"/>
</dbReference>
<keyword evidence="6" id="KW-0238">DNA-binding</keyword>
<dbReference type="PANTHER" id="PTHR46481:SF9">
    <property type="entry name" value="ZINC FINGER BED DOMAIN-CONTAINING PROTEIN 1-LIKE"/>
    <property type="match status" value="1"/>
</dbReference>
<keyword evidence="8" id="KW-0539">Nucleus</keyword>
<dbReference type="InterPro" id="IPR012337">
    <property type="entry name" value="RNaseH-like_sf"/>
</dbReference>
<dbReference type="Ensembl" id="ENSCCRT00010107982.1">
    <property type="protein sequence ID" value="ENSCCRP00010097363.1"/>
    <property type="gene ID" value="ENSCCRG00010042655.1"/>
</dbReference>
<dbReference type="GO" id="GO:0008270">
    <property type="term" value="F:zinc ion binding"/>
    <property type="evidence" value="ECO:0007669"/>
    <property type="project" value="UniProtKB-KW"/>
</dbReference>
<reference evidence="12" key="2">
    <citation type="submission" date="2025-09" db="UniProtKB">
        <authorList>
            <consortium name="Ensembl"/>
        </authorList>
    </citation>
    <scope>IDENTIFICATION</scope>
</reference>
<evidence type="ECO:0000259" key="11">
    <source>
        <dbReference type="PROSITE" id="PS50808"/>
    </source>
</evidence>
<keyword evidence="4" id="KW-0862">Zinc</keyword>
<feature type="domain" description="BED-type" evidence="11">
    <location>
        <begin position="78"/>
        <end position="133"/>
    </location>
</feature>
<name>A0A8C1P0A2_CYPCA</name>
<evidence type="ECO:0000313" key="12">
    <source>
        <dbReference type="Ensembl" id="ENSCCRP00010097363.1"/>
    </source>
</evidence>
<evidence type="ECO:0000256" key="7">
    <source>
        <dbReference type="ARBA" id="ARBA00023163"/>
    </source>
</evidence>
<evidence type="ECO:0000313" key="13">
    <source>
        <dbReference type="Proteomes" id="UP000694427"/>
    </source>
</evidence>
<evidence type="ECO:0000256" key="8">
    <source>
        <dbReference type="ARBA" id="ARBA00023242"/>
    </source>
</evidence>
<dbReference type="SUPFAM" id="SSF53098">
    <property type="entry name" value="Ribonuclease H-like"/>
    <property type="match status" value="1"/>
</dbReference>
<proteinExistence type="predicted"/>
<keyword evidence="7" id="KW-0804">Transcription</keyword>
<dbReference type="SUPFAM" id="SSF140996">
    <property type="entry name" value="Hermes dimerisation domain"/>
    <property type="match status" value="1"/>
</dbReference>
<keyword evidence="13" id="KW-1185">Reference proteome</keyword>
<evidence type="ECO:0000256" key="6">
    <source>
        <dbReference type="ARBA" id="ARBA00023125"/>
    </source>
</evidence>
<evidence type="ECO:0000256" key="10">
    <source>
        <dbReference type="SAM" id="MobiDB-lite"/>
    </source>
</evidence>
<keyword evidence="3 9" id="KW-0863">Zinc-finger</keyword>
<evidence type="ECO:0000256" key="5">
    <source>
        <dbReference type="ARBA" id="ARBA00023015"/>
    </source>
</evidence>
<dbReference type="Pfam" id="PF02892">
    <property type="entry name" value="zf-BED"/>
    <property type="match status" value="1"/>
</dbReference>
<dbReference type="SUPFAM" id="SSF57667">
    <property type="entry name" value="beta-beta-alpha zinc fingers"/>
    <property type="match status" value="1"/>
</dbReference>
<evidence type="ECO:0000256" key="9">
    <source>
        <dbReference type="PROSITE-ProRule" id="PRU00027"/>
    </source>
</evidence>
<dbReference type="PROSITE" id="PS50808">
    <property type="entry name" value="ZF_BED"/>
    <property type="match status" value="1"/>
</dbReference>
<dbReference type="GO" id="GO:0005634">
    <property type="term" value="C:nucleus"/>
    <property type="evidence" value="ECO:0007669"/>
    <property type="project" value="UniProtKB-SubCell"/>
</dbReference>
<evidence type="ECO:0000256" key="1">
    <source>
        <dbReference type="ARBA" id="ARBA00004123"/>
    </source>
</evidence>
<dbReference type="PANTHER" id="PTHR46481">
    <property type="entry name" value="ZINC FINGER BED DOMAIN-CONTAINING PROTEIN 4"/>
    <property type="match status" value="1"/>
</dbReference>
<evidence type="ECO:0000256" key="4">
    <source>
        <dbReference type="ARBA" id="ARBA00022833"/>
    </source>
</evidence>
<dbReference type="Proteomes" id="UP000694427">
    <property type="component" value="Unplaced"/>
</dbReference>
<evidence type="ECO:0000256" key="3">
    <source>
        <dbReference type="ARBA" id="ARBA00022771"/>
    </source>
</evidence>
<dbReference type="GO" id="GO:0046983">
    <property type="term" value="F:protein dimerization activity"/>
    <property type="evidence" value="ECO:0007669"/>
    <property type="project" value="InterPro"/>
</dbReference>
<dbReference type="Pfam" id="PF05699">
    <property type="entry name" value="Dimer_Tnp_hAT"/>
    <property type="match status" value="1"/>
</dbReference>
<comment type="subcellular location">
    <subcellularLocation>
        <location evidence="1">Nucleus</location>
    </subcellularLocation>
</comment>
<keyword evidence="2" id="KW-0479">Metal-binding</keyword>
<sequence>MISSGHFHSIWIDPRTNHTAEICDSSVHVHVSTQSYRTLQANSKRRQKTPKMSGSSDESETNLGLSSTNDEIVDKKGSTNSVIWKWFGYLKSDEAQIKTICKICRQFVKTKTGNTTNLFHHLKKYHPNDHAESMKMRADATPSTSRASSGAVPKQKSIVSSFVAITPYEKSSKRSKDITRAVSYFLAKEMMPLSTVEQDGFRKLVKVLDSRYELPGRKYFSKTALPQLYEECREKLENNLRNVKYFATTSDLWSSRTSEPYMSLTIHYIDEEWCLQSRCLQTAYFPDDHTAEILSAGLEDALASWGLSEDRQVCITTDNGANIVKAVSLKNWTRLQCFGHRLHLAIEGSMRDQRIQRAMGVCKKVVSAFSFSWKKKRELAVTQEELKLPRHKLITESPTRWGSRHAMIARVLEQEKAIAKVLSADKKTRHLAPSWQDIDVLESVCKALNPLADFTDALSGEKYVSVSYLKPVLHLFSEEVLKPVADDSELTKTIKAFVLTYLNEKYDNAATDDLLSIASLVDPRFKTRYIKDDKVEAVKSRAVAQMLDECQSTSQAAPAVPSISLGGGKGDGAAATPAKLQKMTLGSFFKKSYTKSTATSDLTEQQAIEAELNGYLQAPDADSETNPLEWWKINSAIYPRVSLLAKRYLCIPATSSPSERAFSTGGNIVSCHRAALKPDTVDRLVFLAKNL</sequence>
<dbReference type="GO" id="GO:0003677">
    <property type="term" value="F:DNA binding"/>
    <property type="evidence" value="ECO:0007669"/>
    <property type="project" value="UniProtKB-KW"/>
</dbReference>
<keyword evidence="5" id="KW-0805">Transcription regulation</keyword>
<reference evidence="12" key="1">
    <citation type="submission" date="2025-08" db="UniProtKB">
        <authorList>
            <consortium name="Ensembl"/>
        </authorList>
    </citation>
    <scope>IDENTIFICATION</scope>
</reference>